<accession>A0A0J0XF88</accession>
<proteinExistence type="predicted"/>
<evidence type="ECO:0000313" key="5">
    <source>
        <dbReference type="Proteomes" id="UP000053611"/>
    </source>
</evidence>
<evidence type="ECO:0000313" key="4">
    <source>
        <dbReference type="EMBL" id="KLT39716.1"/>
    </source>
</evidence>
<dbReference type="EMBL" id="KQ087251">
    <property type="protein sequence ID" value="KLT39716.1"/>
    <property type="molecule type" value="Genomic_DNA"/>
</dbReference>
<reference evidence="4 5" key="1">
    <citation type="submission" date="2015-03" db="EMBL/GenBank/DDBJ databases">
        <title>Genomics and transcriptomics of the oil-accumulating basidiomycete yeast T. oleaginosus allow insights into substrate utilization and the diverse evolutionary trajectories of mating systems in fungi.</title>
        <authorList>
            <consortium name="DOE Joint Genome Institute"/>
            <person name="Kourist R."/>
            <person name="Kracht O."/>
            <person name="Bracharz F."/>
            <person name="Lipzen A."/>
            <person name="Nolan M."/>
            <person name="Ohm R."/>
            <person name="Grigoriev I."/>
            <person name="Sun S."/>
            <person name="Heitman J."/>
            <person name="Bruck T."/>
            <person name="Nowrousian M."/>
        </authorList>
    </citation>
    <scope>NUCLEOTIDE SEQUENCE [LARGE SCALE GENOMIC DNA]</scope>
    <source>
        <strain evidence="4 5">IBC0246</strain>
    </source>
</reference>
<dbReference type="RefSeq" id="XP_018276207.1">
    <property type="nucleotide sequence ID" value="XM_018426945.1"/>
</dbReference>
<sequence>MRLLAPVLLIWATLFSADTADAKSHVKIILTVPTLVQCEKATLHWKGGNSPFRVWAQEDSRNPDGISHIANSTQNRFAEWTVDAPAGTRVSLRLRDAKGHWVRTHAVVYAGADDACVNLAYPDPTEPAESAPPRPWRLTRGLEFLALAAAVLVACGGIVWALGGRRESEVRGEYAQVQTLVELSSFPTPLDDMPYISPKQVASARAAAEIAHLASSLENSKLEPTASTSAEPSSETDKEPPAEAPDSESVQAAEATEDAPTSSPTDASPLTSSRSHTPEMPSLISCGTDSSNSLHTLSSIASDDAEDTAEIVEPEDDVVVVEDEIVDDVLVKTPEMVQYHRDVIAFTKPLYDRAKMVVERKLRVQRARGVAC</sequence>
<evidence type="ECO:0000256" key="3">
    <source>
        <dbReference type="SAM" id="SignalP"/>
    </source>
</evidence>
<feature type="compositionally biased region" description="Low complexity" evidence="1">
    <location>
        <begin position="223"/>
        <end position="233"/>
    </location>
</feature>
<keyword evidence="3" id="KW-0732">Signal</keyword>
<organism evidence="4 5">
    <name type="scientific">Cutaneotrichosporon oleaginosum</name>
    <dbReference type="NCBI Taxonomy" id="879819"/>
    <lineage>
        <taxon>Eukaryota</taxon>
        <taxon>Fungi</taxon>
        <taxon>Dikarya</taxon>
        <taxon>Basidiomycota</taxon>
        <taxon>Agaricomycotina</taxon>
        <taxon>Tremellomycetes</taxon>
        <taxon>Trichosporonales</taxon>
        <taxon>Trichosporonaceae</taxon>
        <taxon>Cutaneotrichosporon</taxon>
    </lineage>
</organism>
<dbReference type="GeneID" id="28987548"/>
<keyword evidence="2" id="KW-1133">Transmembrane helix</keyword>
<feature type="region of interest" description="Disordered" evidence="1">
    <location>
        <begin position="216"/>
        <end position="290"/>
    </location>
</feature>
<feature type="signal peptide" evidence="3">
    <location>
        <begin position="1"/>
        <end position="22"/>
    </location>
</feature>
<keyword evidence="5" id="KW-1185">Reference proteome</keyword>
<evidence type="ECO:0000256" key="1">
    <source>
        <dbReference type="SAM" id="MobiDB-lite"/>
    </source>
</evidence>
<gene>
    <name evidence="4" type="ORF">CC85DRAFT_330535</name>
</gene>
<feature type="compositionally biased region" description="Polar residues" evidence="1">
    <location>
        <begin position="259"/>
        <end position="275"/>
    </location>
</feature>
<evidence type="ECO:0000256" key="2">
    <source>
        <dbReference type="SAM" id="Phobius"/>
    </source>
</evidence>
<dbReference type="AlphaFoldDB" id="A0A0J0XF88"/>
<protein>
    <submittedName>
        <fullName evidence="4">Uncharacterized protein</fullName>
    </submittedName>
</protein>
<feature type="chain" id="PRO_5005245867" evidence="3">
    <location>
        <begin position="23"/>
        <end position="372"/>
    </location>
</feature>
<dbReference type="Proteomes" id="UP000053611">
    <property type="component" value="Unassembled WGS sequence"/>
</dbReference>
<name>A0A0J0XF88_9TREE</name>
<feature type="transmembrane region" description="Helical" evidence="2">
    <location>
        <begin position="144"/>
        <end position="163"/>
    </location>
</feature>
<keyword evidence="2" id="KW-0472">Membrane</keyword>
<keyword evidence="2" id="KW-0812">Transmembrane</keyword>